<dbReference type="AlphaFoldDB" id="A0AAD8JUL8"/>
<keyword evidence="3" id="KW-1185">Reference proteome</keyword>
<protein>
    <submittedName>
        <fullName evidence="2">Uncharacterized protein</fullName>
    </submittedName>
</protein>
<dbReference type="EMBL" id="JAUHHV010000011">
    <property type="protein sequence ID" value="KAK1409002.1"/>
    <property type="molecule type" value="Genomic_DNA"/>
</dbReference>
<evidence type="ECO:0000313" key="3">
    <source>
        <dbReference type="Proteomes" id="UP001229421"/>
    </source>
</evidence>
<keyword evidence="1" id="KW-0812">Transmembrane</keyword>
<dbReference type="Proteomes" id="UP001229421">
    <property type="component" value="Unassembled WGS sequence"/>
</dbReference>
<organism evidence="2 3">
    <name type="scientific">Tagetes erecta</name>
    <name type="common">African marigold</name>
    <dbReference type="NCBI Taxonomy" id="13708"/>
    <lineage>
        <taxon>Eukaryota</taxon>
        <taxon>Viridiplantae</taxon>
        <taxon>Streptophyta</taxon>
        <taxon>Embryophyta</taxon>
        <taxon>Tracheophyta</taxon>
        <taxon>Spermatophyta</taxon>
        <taxon>Magnoliopsida</taxon>
        <taxon>eudicotyledons</taxon>
        <taxon>Gunneridae</taxon>
        <taxon>Pentapetalae</taxon>
        <taxon>asterids</taxon>
        <taxon>campanulids</taxon>
        <taxon>Asterales</taxon>
        <taxon>Asteraceae</taxon>
        <taxon>Asteroideae</taxon>
        <taxon>Heliantheae alliance</taxon>
        <taxon>Tageteae</taxon>
        <taxon>Tagetes</taxon>
    </lineage>
</organism>
<proteinExistence type="predicted"/>
<accession>A0AAD8JUL8</accession>
<feature type="transmembrane region" description="Helical" evidence="1">
    <location>
        <begin position="12"/>
        <end position="31"/>
    </location>
</feature>
<gene>
    <name evidence="2" type="ORF">QVD17_41226</name>
</gene>
<sequence length="92" mass="10723">MFKKIKIQIIESLCIDFLCYNFIVNVVFLKLRDLPSLPLQYTTRVEVKNTPTKTQGARTRTWIRWNKVVLANNLYEASASQFSSLKSLLTPR</sequence>
<keyword evidence="1" id="KW-0472">Membrane</keyword>
<reference evidence="2" key="1">
    <citation type="journal article" date="2023" name="bioRxiv">
        <title>Improved chromosome-level genome assembly for marigold (Tagetes erecta).</title>
        <authorList>
            <person name="Jiang F."/>
            <person name="Yuan L."/>
            <person name="Wang S."/>
            <person name="Wang H."/>
            <person name="Xu D."/>
            <person name="Wang A."/>
            <person name="Fan W."/>
        </authorList>
    </citation>
    <scope>NUCLEOTIDE SEQUENCE</scope>
    <source>
        <strain evidence="2">WSJ</strain>
        <tissue evidence="2">Leaf</tissue>
    </source>
</reference>
<evidence type="ECO:0000256" key="1">
    <source>
        <dbReference type="SAM" id="Phobius"/>
    </source>
</evidence>
<comment type="caution">
    <text evidence="2">The sequence shown here is derived from an EMBL/GenBank/DDBJ whole genome shotgun (WGS) entry which is preliminary data.</text>
</comment>
<evidence type="ECO:0000313" key="2">
    <source>
        <dbReference type="EMBL" id="KAK1409002.1"/>
    </source>
</evidence>
<name>A0AAD8JUL8_TARER</name>
<keyword evidence="1" id="KW-1133">Transmembrane helix</keyword>